<organism evidence="3 4">
    <name type="scientific">Vigna unguiculata</name>
    <name type="common">Cowpea</name>
    <dbReference type="NCBI Taxonomy" id="3917"/>
    <lineage>
        <taxon>Eukaryota</taxon>
        <taxon>Viridiplantae</taxon>
        <taxon>Streptophyta</taxon>
        <taxon>Embryophyta</taxon>
        <taxon>Tracheophyta</taxon>
        <taxon>Spermatophyta</taxon>
        <taxon>Magnoliopsida</taxon>
        <taxon>eudicotyledons</taxon>
        <taxon>Gunneridae</taxon>
        <taxon>Pentapetalae</taxon>
        <taxon>rosids</taxon>
        <taxon>fabids</taxon>
        <taxon>Fabales</taxon>
        <taxon>Fabaceae</taxon>
        <taxon>Papilionoideae</taxon>
        <taxon>50 kb inversion clade</taxon>
        <taxon>NPAAA clade</taxon>
        <taxon>indigoferoid/millettioid clade</taxon>
        <taxon>Phaseoleae</taxon>
        <taxon>Vigna</taxon>
    </lineage>
</organism>
<evidence type="ECO:0000313" key="3">
    <source>
        <dbReference type="EMBL" id="QCD79416.1"/>
    </source>
</evidence>
<dbReference type="InterPro" id="IPR007321">
    <property type="entry name" value="Transposase_28"/>
</dbReference>
<feature type="region of interest" description="Disordered" evidence="1">
    <location>
        <begin position="1"/>
        <end position="38"/>
    </location>
</feature>
<reference evidence="3 4" key="1">
    <citation type="submission" date="2019-04" db="EMBL/GenBank/DDBJ databases">
        <title>An improved genome assembly and genetic linkage map for asparagus bean, Vigna unguiculata ssp. sesquipedialis.</title>
        <authorList>
            <person name="Xia Q."/>
            <person name="Zhang R."/>
            <person name="Dong Y."/>
        </authorList>
    </citation>
    <scope>NUCLEOTIDE SEQUENCE [LARGE SCALE GENOMIC DNA]</scope>
    <source>
        <tissue evidence="3">Leaf</tissue>
    </source>
</reference>
<evidence type="ECO:0000256" key="1">
    <source>
        <dbReference type="SAM" id="MobiDB-lite"/>
    </source>
</evidence>
<evidence type="ECO:0000313" key="4">
    <source>
        <dbReference type="Proteomes" id="UP000501690"/>
    </source>
</evidence>
<dbReference type="Pfam" id="PF04195">
    <property type="entry name" value="Transposase_28"/>
    <property type="match status" value="1"/>
</dbReference>
<accession>A0A4D6KMT9</accession>
<evidence type="ECO:0000259" key="2">
    <source>
        <dbReference type="Pfam" id="PF04195"/>
    </source>
</evidence>
<feature type="compositionally biased region" description="Low complexity" evidence="1">
    <location>
        <begin position="1"/>
        <end position="15"/>
    </location>
</feature>
<feature type="compositionally biased region" description="Low complexity" evidence="1">
    <location>
        <begin position="25"/>
        <end position="38"/>
    </location>
</feature>
<keyword evidence="4" id="KW-1185">Reference proteome</keyword>
<name>A0A4D6KMT9_VIGUN</name>
<gene>
    <name evidence="3" type="ORF">DEO72_LG1g3057</name>
</gene>
<sequence length="312" mass="35289">MSSSDSMSTFSSSESTESDRRLGDEGMSSVVGTSGMSMEVMREVREDPPKSWRRATGRRKAATSGWLGVSRGIVSLERVSAIDRVCHGQEGATEKFFYMYMCHFSKLHLRLPLDDFTMGVLRALNVAATQLHPNNWAYLQAFRILCQSLYLEPTPYAFLYFYDTRPRRPATWLSLISRPSISRLDAFSQSFKNFKDGYFKVVVKEWGKSHFLNADGSTKFPFSWTSNPSRYKDMGMEELSASDKEVVRMLLKFVDKLPTKGLVRVYNSVHPIIDIEGHMAQSGKKNLALFQSLRKEMAAKAKAVGKANVPNL</sequence>
<protein>
    <recommendedName>
        <fullName evidence="2">Transposase (putative) gypsy type domain-containing protein</fullName>
    </recommendedName>
</protein>
<dbReference type="EMBL" id="CP039345">
    <property type="protein sequence ID" value="QCD79416.1"/>
    <property type="molecule type" value="Genomic_DNA"/>
</dbReference>
<dbReference type="AlphaFoldDB" id="A0A4D6KMT9"/>
<dbReference type="Proteomes" id="UP000501690">
    <property type="component" value="Linkage Group LG1"/>
</dbReference>
<feature type="domain" description="Transposase (putative) gypsy type" evidence="2">
    <location>
        <begin position="102"/>
        <end position="165"/>
    </location>
</feature>
<proteinExistence type="predicted"/>